<sequence>MFNLIRRISYGVIPRADRPWEEDPTSNAPNTKRKRRLSTSANDVVDDEDQANKKKARGESSTPSVVDAEGAALVPVPQVDTAEVKDVTRGVDHVHLDGNEEKGAPADGPAPESVPLPDETADELEDSAADAPSSPAAEAAAEDEPAADGVAEDTTTDAVDDASDVASSSADDTAPEPTQIVESQEPVSTVQSASVAHAAPDLEAQA</sequence>
<gene>
    <name evidence="2" type="ORF">HYPSUDRAFT_205892</name>
</gene>
<feature type="compositionally biased region" description="Polar residues" evidence="1">
    <location>
        <begin position="180"/>
        <end position="194"/>
    </location>
</feature>
<feature type="compositionally biased region" description="Basic and acidic residues" evidence="1">
    <location>
        <begin position="82"/>
        <end position="104"/>
    </location>
</feature>
<dbReference type="AlphaFoldDB" id="A0A0D2M3N4"/>
<keyword evidence="3" id="KW-1185">Reference proteome</keyword>
<dbReference type="OrthoDB" id="3269227at2759"/>
<name>A0A0D2M3N4_HYPSF</name>
<organism evidence="2 3">
    <name type="scientific">Hypholoma sublateritium (strain FD-334 SS-4)</name>
    <dbReference type="NCBI Taxonomy" id="945553"/>
    <lineage>
        <taxon>Eukaryota</taxon>
        <taxon>Fungi</taxon>
        <taxon>Dikarya</taxon>
        <taxon>Basidiomycota</taxon>
        <taxon>Agaricomycotina</taxon>
        <taxon>Agaricomycetes</taxon>
        <taxon>Agaricomycetidae</taxon>
        <taxon>Agaricales</taxon>
        <taxon>Agaricineae</taxon>
        <taxon>Strophariaceae</taxon>
        <taxon>Hypholoma</taxon>
    </lineage>
</organism>
<accession>A0A0D2M3N4</accession>
<feature type="compositionally biased region" description="Low complexity" evidence="1">
    <location>
        <begin position="129"/>
        <end position="139"/>
    </location>
</feature>
<feature type="compositionally biased region" description="Acidic residues" evidence="1">
    <location>
        <begin position="119"/>
        <end position="128"/>
    </location>
</feature>
<feature type="region of interest" description="Disordered" evidence="1">
    <location>
        <begin position="14"/>
        <end position="206"/>
    </location>
</feature>
<feature type="compositionally biased region" description="Acidic residues" evidence="1">
    <location>
        <begin position="140"/>
        <end position="163"/>
    </location>
</feature>
<evidence type="ECO:0000256" key="1">
    <source>
        <dbReference type="SAM" id="MobiDB-lite"/>
    </source>
</evidence>
<dbReference type="Proteomes" id="UP000054270">
    <property type="component" value="Unassembled WGS sequence"/>
</dbReference>
<evidence type="ECO:0000313" key="2">
    <source>
        <dbReference type="EMBL" id="KJA17788.1"/>
    </source>
</evidence>
<dbReference type="OMA" id="VEIKFVT"/>
<protein>
    <submittedName>
        <fullName evidence="2">Uncharacterized protein</fullName>
    </submittedName>
</protein>
<dbReference type="STRING" id="945553.A0A0D2M3N4"/>
<proteinExistence type="predicted"/>
<dbReference type="EMBL" id="KN817598">
    <property type="protein sequence ID" value="KJA17788.1"/>
    <property type="molecule type" value="Genomic_DNA"/>
</dbReference>
<evidence type="ECO:0000313" key="3">
    <source>
        <dbReference type="Proteomes" id="UP000054270"/>
    </source>
</evidence>
<reference evidence="3" key="1">
    <citation type="submission" date="2014-04" db="EMBL/GenBank/DDBJ databases">
        <title>Evolutionary Origins and Diversification of the Mycorrhizal Mutualists.</title>
        <authorList>
            <consortium name="DOE Joint Genome Institute"/>
            <consortium name="Mycorrhizal Genomics Consortium"/>
            <person name="Kohler A."/>
            <person name="Kuo A."/>
            <person name="Nagy L.G."/>
            <person name="Floudas D."/>
            <person name="Copeland A."/>
            <person name="Barry K.W."/>
            <person name="Cichocki N."/>
            <person name="Veneault-Fourrey C."/>
            <person name="LaButti K."/>
            <person name="Lindquist E.A."/>
            <person name="Lipzen A."/>
            <person name="Lundell T."/>
            <person name="Morin E."/>
            <person name="Murat C."/>
            <person name="Riley R."/>
            <person name="Ohm R."/>
            <person name="Sun H."/>
            <person name="Tunlid A."/>
            <person name="Henrissat B."/>
            <person name="Grigoriev I.V."/>
            <person name="Hibbett D.S."/>
            <person name="Martin F."/>
        </authorList>
    </citation>
    <scope>NUCLEOTIDE SEQUENCE [LARGE SCALE GENOMIC DNA]</scope>
    <source>
        <strain evidence="3">FD-334 SS-4</strain>
    </source>
</reference>